<keyword evidence="3" id="KW-1185">Reference proteome</keyword>
<dbReference type="AlphaFoldDB" id="A0AAD4KQ23"/>
<reference evidence="2" key="1">
    <citation type="submission" date="2021-12" db="EMBL/GenBank/DDBJ databases">
        <title>Convergent genome expansion in fungi linked to evolution of root-endophyte symbiosis.</title>
        <authorList>
            <consortium name="DOE Joint Genome Institute"/>
            <person name="Ke Y.-H."/>
            <person name="Bonito G."/>
            <person name="Liao H.-L."/>
            <person name="Looney B."/>
            <person name="Rojas-Flechas A."/>
            <person name="Nash J."/>
            <person name="Hameed K."/>
            <person name="Schadt C."/>
            <person name="Martin F."/>
            <person name="Crous P.W."/>
            <person name="Miettinen O."/>
            <person name="Magnuson J.K."/>
            <person name="Labbe J."/>
            <person name="Jacobson D."/>
            <person name="Doktycz M.J."/>
            <person name="Veneault-Fourrey C."/>
            <person name="Kuo A."/>
            <person name="Mondo S."/>
            <person name="Calhoun S."/>
            <person name="Riley R."/>
            <person name="Ohm R."/>
            <person name="LaButti K."/>
            <person name="Andreopoulos B."/>
            <person name="Pangilinan J."/>
            <person name="Nolan M."/>
            <person name="Tritt A."/>
            <person name="Clum A."/>
            <person name="Lipzen A."/>
            <person name="Daum C."/>
            <person name="Barry K."/>
            <person name="Grigoriev I.V."/>
            <person name="Vilgalys R."/>
        </authorList>
    </citation>
    <scope>NUCLEOTIDE SEQUENCE</scope>
    <source>
        <strain evidence="2">PMI_201</strain>
    </source>
</reference>
<dbReference type="Pfam" id="PF11807">
    <property type="entry name" value="UstYa"/>
    <property type="match status" value="1"/>
</dbReference>
<evidence type="ECO:0000313" key="2">
    <source>
        <dbReference type="EMBL" id="KAH8696759.1"/>
    </source>
</evidence>
<dbReference type="EMBL" id="JAJTJA010000007">
    <property type="protein sequence ID" value="KAH8696759.1"/>
    <property type="molecule type" value="Genomic_DNA"/>
</dbReference>
<dbReference type="GeneID" id="70241691"/>
<gene>
    <name evidence="2" type="ORF">BGW36DRAFT_298046</name>
</gene>
<name>A0AAD4KQ23_9EURO</name>
<accession>A0AAD4KQ23</accession>
<evidence type="ECO:0000256" key="1">
    <source>
        <dbReference type="ARBA" id="ARBA00035112"/>
    </source>
</evidence>
<dbReference type="PANTHER" id="PTHR33365:SF6">
    <property type="entry name" value="OXIDASE USTYA"/>
    <property type="match status" value="1"/>
</dbReference>
<comment type="caution">
    <text evidence="2">The sequence shown here is derived from an EMBL/GenBank/DDBJ whole genome shotgun (WGS) entry which is preliminary data.</text>
</comment>
<dbReference type="Proteomes" id="UP001201262">
    <property type="component" value="Unassembled WGS sequence"/>
</dbReference>
<comment type="similarity">
    <text evidence="1">Belongs to the ustYa family.</text>
</comment>
<protein>
    <submittedName>
        <fullName evidence="2">Uncharacterized protein</fullName>
    </submittedName>
</protein>
<feature type="non-terminal residue" evidence="2">
    <location>
        <position position="1"/>
    </location>
</feature>
<dbReference type="PANTHER" id="PTHR33365">
    <property type="entry name" value="YALI0B05434P"/>
    <property type="match status" value="1"/>
</dbReference>
<organism evidence="2 3">
    <name type="scientific">Talaromyces proteolyticus</name>
    <dbReference type="NCBI Taxonomy" id="1131652"/>
    <lineage>
        <taxon>Eukaryota</taxon>
        <taxon>Fungi</taxon>
        <taxon>Dikarya</taxon>
        <taxon>Ascomycota</taxon>
        <taxon>Pezizomycotina</taxon>
        <taxon>Eurotiomycetes</taxon>
        <taxon>Eurotiomycetidae</taxon>
        <taxon>Eurotiales</taxon>
        <taxon>Trichocomaceae</taxon>
        <taxon>Talaromyces</taxon>
        <taxon>Talaromyces sect. Bacilispori</taxon>
    </lineage>
</organism>
<dbReference type="GO" id="GO:0043386">
    <property type="term" value="P:mycotoxin biosynthetic process"/>
    <property type="evidence" value="ECO:0007669"/>
    <property type="project" value="InterPro"/>
</dbReference>
<proteinExistence type="inferred from homology"/>
<dbReference type="RefSeq" id="XP_046071695.1">
    <property type="nucleotide sequence ID" value="XM_046211404.1"/>
</dbReference>
<sequence length="140" mass="15803">ANSQNWPDSISLLGDDSKALFLLEAYHEVHGLGILRKVMSQSFSVVDFNKSESAQAHVAHCFDYLLQVVTCNADSHPLYTFSGTQVGYGQQHKCRDWNALRDFATEHSACFLIGSKSFEENFGFWHDGDGLINRTERKED</sequence>
<dbReference type="InterPro" id="IPR021765">
    <property type="entry name" value="UstYa-like"/>
</dbReference>
<evidence type="ECO:0000313" key="3">
    <source>
        <dbReference type="Proteomes" id="UP001201262"/>
    </source>
</evidence>